<comment type="caution">
    <text evidence="2">The sequence shown here is derived from an EMBL/GenBank/DDBJ whole genome shotgun (WGS) entry which is preliminary data.</text>
</comment>
<dbReference type="AlphaFoldDB" id="A0A6L3VU92"/>
<feature type="transmembrane region" description="Helical" evidence="1">
    <location>
        <begin position="72"/>
        <end position="93"/>
    </location>
</feature>
<feature type="transmembrane region" description="Helical" evidence="1">
    <location>
        <begin position="181"/>
        <end position="200"/>
    </location>
</feature>
<dbReference type="Pfam" id="PF14329">
    <property type="entry name" value="DUF4386"/>
    <property type="match status" value="1"/>
</dbReference>
<keyword evidence="1" id="KW-1133">Transmembrane helix</keyword>
<proteinExistence type="predicted"/>
<evidence type="ECO:0000313" key="2">
    <source>
        <dbReference type="EMBL" id="KAB2381614.1"/>
    </source>
</evidence>
<sequence length="238" mass="24490">MSTTVTEAGGRTSAARRDHRRYWRLLLAAAAPVAGLTLAVTSALTPYGLGDDDDSAAVAAIAAHRGAVEANMWLGVLFVTTLVPGAIAVLWVCRRRNPTLTAVAGTVVLLGFLSSAGNTNTDLLVLAGLDKGVAPGTLATLSGAMNGMAVVSVALLPMLIAITLGRILLGVLLWRARVAPRWMAAALVAAPFVEFVNVTGGNAQPAIGWALTGVGFASATVALLRMRDDEFDLPPLPA</sequence>
<keyword evidence="3" id="KW-1185">Reference proteome</keyword>
<dbReference type="OrthoDB" id="3823401at2"/>
<keyword evidence="1" id="KW-0812">Transmembrane</keyword>
<dbReference type="InterPro" id="IPR025495">
    <property type="entry name" value="DUF4386"/>
</dbReference>
<evidence type="ECO:0000256" key="1">
    <source>
        <dbReference type="SAM" id="Phobius"/>
    </source>
</evidence>
<evidence type="ECO:0000313" key="3">
    <source>
        <dbReference type="Proteomes" id="UP000483004"/>
    </source>
</evidence>
<reference evidence="2 3" key="1">
    <citation type="submission" date="2019-09" db="EMBL/GenBank/DDBJ databases">
        <title>Actinomadura physcomitrii sp. nov., a novel actinomycete isolated from moss [Physcomitrium sphaericum (Ludw) Fuernr].</title>
        <authorList>
            <person name="Liu C."/>
            <person name="Zhuang X."/>
        </authorList>
    </citation>
    <scope>NUCLEOTIDE SEQUENCE [LARGE SCALE GENOMIC DNA]</scope>
    <source>
        <strain evidence="2 3">CYP1-1B</strain>
    </source>
</reference>
<dbReference type="EMBL" id="WBMR01000036">
    <property type="protein sequence ID" value="KAB2381614.1"/>
    <property type="molecule type" value="Genomic_DNA"/>
</dbReference>
<gene>
    <name evidence="2" type="ORF">F9B16_15410</name>
</gene>
<feature type="transmembrane region" description="Helical" evidence="1">
    <location>
        <begin position="25"/>
        <end position="44"/>
    </location>
</feature>
<name>A0A6L3VU92_9ACTN</name>
<feature type="transmembrane region" description="Helical" evidence="1">
    <location>
        <begin position="206"/>
        <end position="224"/>
    </location>
</feature>
<dbReference type="Proteomes" id="UP000483004">
    <property type="component" value="Unassembled WGS sequence"/>
</dbReference>
<dbReference type="RefSeq" id="WP_151540751.1">
    <property type="nucleotide sequence ID" value="NZ_WBMR01000036.1"/>
</dbReference>
<accession>A0A6L3VU92</accession>
<organism evidence="2 3">
    <name type="scientific">Actinomadura montaniterrae</name>
    <dbReference type="NCBI Taxonomy" id="1803903"/>
    <lineage>
        <taxon>Bacteria</taxon>
        <taxon>Bacillati</taxon>
        <taxon>Actinomycetota</taxon>
        <taxon>Actinomycetes</taxon>
        <taxon>Streptosporangiales</taxon>
        <taxon>Thermomonosporaceae</taxon>
        <taxon>Actinomadura</taxon>
    </lineage>
</organism>
<feature type="transmembrane region" description="Helical" evidence="1">
    <location>
        <begin position="148"/>
        <end position="174"/>
    </location>
</feature>
<keyword evidence="1" id="KW-0472">Membrane</keyword>
<protein>
    <submittedName>
        <fullName evidence="2">DUF4386 family protein</fullName>
    </submittedName>
</protein>